<dbReference type="Proteomes" id="UP000824179">
    <property type="component" value="Unassembled WGS sequence"/>
</dbReference>
<dbReference type="AlphaFoldDB" id="A0A9D1AF32"/>
<dbReference type="EMBL" id="DVHB01000016">
    <property type="protein sequence ID" value="HIR38890.1"/>
    <property type="molecule type" value="Genomic_DNA"/>
</dbReference>
<comment type="caution">
    <text evidence="1">The sequence shown here is derived from an EMBL/GenBank/DDBJ whole genome shotgun (WGS) entry which is preliminary data.</text>
</comment>
<organism evidence="1 2">
    <name type="scientific">Candidatus Coproplasma stercoripullorum</name>
    <dbReference type="NCBI Taxonomy" id="2840751"/>
    <lineage>
        <taxon>Bacteria</taxon>
        <taxon>Bacillati</taxon>
        <taxon>Bacillota</taxon>
        <taxon>Clostridia</taxon>
        <taxon>Eubacteriales</taxon>
        <taxon>Candidatus Coproplasma</taxon>
    </lineage>
</organism>
<protein>
    <submittedName>
        <fullName evidence="1">Uncharacterized protein</fullName>
    </submittedName>
</protein>
<accession>A0A9D1AF32</accession>
<proteinExistence type="predicted"/>
<evidence type="ECO:0000313" key="2">
    <source>
        <dbReference type="Proteomes" id="UP000824179"/>
    </source>
</evidence>
<name>A0A9D1AF32_9FIRM</name>
<reference evidence="1" key="1">
    <citation type="submission" date="2020-10" db="EMBL/GenBank/DDBJ databases">
        <authorList>
            <person name="Gilroy R."/>
        </authorList>
    </citation>
    <scope>NUCLEOTIDE SEQUENCE</scope>
    <source>
        <strain evidence="1">ChiW25-3613</strain>
    </source>
</reference>
<sequence>MTYFGYVDRQKQLIRNRHAGEEIILVRGESVIIREGERAFAVPCACAAAPCNAAPRDERQDDGKSVEQLLKELSEMKGLNRIERERFAATAAIL</sequence>
<gene>
    <name evidence="1" type="ORF">IAB90_00750</name>
</gene>
<evidence type="ECO:0000313" key="1">
    <source>
        <dbReference type="EMBL" id="HIR38890.1"/>
    </source>
</evidence>
<reference evidence="1" key="2">
    <citation type="journal article" date="2021" name="PeerJ">
        <title>Extensive microbial diversity within the chicken gut microbiome revealed by metagenomics and culture.</title>
        <authorList>
            <person name="Gilroy R."/>
            <person name="Ravi A."/>
            <person name="Getino M."/>
            <person name="Pursley I."/>
            <person name="Horton D.L."/>
            <person name="Alikhan N.F."/>
            <person name="Baker D."/>
            <person name="Gharbi K."/>
            <person name="Hall N."/>
            <person name="Watson M."/>
            <person name="Adriaenssens E.M."/>
            <person name="Foster-Nyarko E."/>
            <person name="Jarju S."/>
            <person name="Secka A."/>
            <person name="Antonio M."/>
            <person name="Oren A."/>
            <person name="Chaudhuri R.R."/>
            <person name="La Ragione R."/>
            <person name="Hildebrand F."/>
            <person name="Pallen M.J."/>
        </authorList>
    </citation>
    <scope>NUCLEOTIDE SEQUENCE</scope>
    <source>
        <strain evidence="1">ChiW25-3613</strain>
    </source>
</reference>